<name>A0A1T5FFE6_9FLAO</name>
<feature type="transmembrane region" description="Helical" evidence="1">
    <location>
        <begin position="28"/>
        <end position="47"/>
    </location>
</feature>
<accession>A0A1T5FFE6</accession>
<evidence type="ECO:0000256" key="1">
    <source>
        <dbReference type="SAM" id="Phobius"/>
    </source>
</evidence>
<evidence type="ECO:0000313" key="4">
    <source>
        <dbReference type="Proteomes" id="UP000191112"/>
    </source>
</evidence>
<organism evidence="3 4">
    <name type="scientific">Soonwooa buanensis</name>
    <dbReference type="NCBI Taxonomy" id="619805"/>
    <lineage>
        <taxon>Bacteria</taxon>
        <taxon>Pseudomonadati</taxon>
        <taxon>Bacteroidota</taxon>
        <taxon>Flavobacteriia</taxon>
        <taxon>Flavobacteriales</taxon>
        <taxon>Weeksellaceae</taxon>
        <taxon>Chryseobacterium group</taxon>
        <taxon>Soonwooa</taxon>
    </lineage>
</organism>
<dbReference type="SUPFAM" id="SSF53474">
    <property type="entry name" value="alpha/beta-Hydrolases"/>
    <property type="match status" value="1"/>
</dbReference>
<dbReference type="Pfam" id="PF00561">
    <property type="entry name" value="Abhydrolase_1"/>
    <property type="match status" value="1"/>
</dbReference>
<dbReference type="EMBL" id="FUYZ01000006">
    <property type="protein sequence ID" value="SKB94934.1"/>
    <property type="molecule type" value="Genomic_DNA"/>
</dbReference>
<reference evidence="3 4" key="1">
    <citation type="submission" date="2017-02" db="EMBL/GenBank/DDBJ databases">
        <authorList>
            <person name="Peterson S.W."/>
        </authorList>
    </citation>
    <scope>NUCLEOTIDE SEQUENCE [LARGE SCALE GENOMIC DNA]</scope>
    <source>
        <strain evidence="3 4">DSM 22323</strain>
    </source>
</reference>
<evidence type="ECO:0000259" key="2">
    <source>
        <dbReference type="Pfam" id="PF00561"/>
    </source>
</evidence>
<keyword evidence="1" id="KW-0812">Transmembrane</keyword>
<dbReference type="STRING" id="619805.SAMN05660477_02023"/>
<keyword evidence="1" id="KW-0472">Membrane</keyword>
<dbReference type="InterPro" id="IPR050228">
    <property type="entry name" value="Carboxylesterase_BioH"/>
</dbReference>
<dbReference type="Proteomes" id="UP000191112">
    <property type="component" value="Unassembled WGS sequence"/>
</dbReference>
<dbReference type="InterPro" id="IPR000073">
    <property type="entry name" value="AB_hydrolase_1"/>
</dbReference>
<gene>
    <name evidence="3" type="ORF">SAMN05660477_02023</name>
</gene>
<dbReference type="OrthoDB" id="7172093at2"/>
<sequence length="309" mass="34554">METLHTAFWTIIGAILILKIFKSQKLNIFKGIFTMGILLGSISMLSAQSKYDFDVKIVGKGTPIIMIPGFSSSGDVWNETAEHLKNNYECHILTLPGFAGVKPVAGDFLPKMRDEIITYTKEKHLKNPIIMGHSLGGFLSASIASTEPQLFKKVIIVDGVPFYPALQNPAITEEQAKQFINKDASVKQFTSMTDEQLKAFSEKGAAALVTNPEKAKLVASWEMKSDRTTLGTAFYEMMTTDLRGDLTKIICPVLVLGSNYGTLEQSRTMLSEQYKNVKNLTLQIADAKHFIMYDNPQWFYDNLDKFLKN</sequence>
<proteinExistence type="predicted"/>
<keyword evidence="4" id="KW-1185">Reference proteome</keyword>
<dbReference type="RefSeq" id="WP_079667252.1">
    <property type="nucleotide sequence ID" value="NZ_FUYZ01000006.1"/>
</dbReference>
<feature type="domain" description="AB hydrolase-1" evidence="2">
    <location>
        <begin position="63"/>
        <end position="296"/>
    </location>
</feature>
<dbReference type="Gene3D" id="3.40.50.1820">
    <property type="entry name" value="alpha/beta hydrolase"/>
    <property type="match status" value="1"/>
</dbReference>
<feature type="transmembrane region" description="Helical" evidence="1">
    <location>
        <begin position="6"/>
        <end position="21"/>
    </location>
</feature>
<protein>
    <submittedName>
        <fullName evidence="3">Pimeloyl-ACP methyl ester carboxylesterase</fullName>
    </submittedName>
</protein>
<dbReference type="InterPro" id="IPR029058">
    <property type="entry name" value="AB_hydrolase_fold"/>
</dbReference>
<evidence type="ECO:0000313" key="3">
    <source>
        <dbReference type="EMBL" id="SKB94934.1"/>
    </source>
</evidence>
<dbReference type="PANTHER" id="PTHR43194">
    <property type="entry name" value="HYDROLASE ALPHA/BETA FOLD FAMILY"/>
    <property type="match status" value="1"/>
</dbReference>
<dbReference type="PANTHER" id="PTHR43194:SF2">
    <property type="entry name" value="PEROXISOMAL MEMBRANE PROTEIN LPX1"/>
    <property type="match status" value="1"/>
</dbReference>
<dbReference type="AlphaFoldDB" id="A0A1T5FFE6"/>
<keyword evidence="1" id="KW-1133">Transmembrane helix</keyword>